<dbReference type="GO" id="GO:0016020">
    <property type="term" value="C:membrane"/>
    <property type="evidence" value="ECO:0007669"/>
    <property type="project" value="InterPro"/>
</dbReference>
<comment type="caution">
    <text evidence="4">The sequence shown here is derived from an EMBL/GenBank/DDBJ whole genome shotgun (WGS) entry which is preliminary data.</text>
</comment>
<dbReference type="Pfam" id="PF04205">
    <property type="entry name" value="FMN_bind"/>
    <property type="match status" value="1"/>
</dbReference>
<feature type="compositionally biased region" description="Low complexity" evidence="1">
    <location>
        <begin position="66"/>
        <end position="86"/>
    </location>
</feature>
<reference evidence="4 5" key="1">
    <citation type="submission" date="2018-10" db="EMBL/GenBank/DDBJ databases">
        <title>Kocuria sp. M5W7-7, whole genome shotgun sequence.</title>
        <authorList>
            <person name="Tuo L."/>
        </authorList>
    </citation>
    <scope>NUCLEOTIDE SEQUENCE [LARGE SCALE GENOMIC DNA]</scope>
    <source>
        <strain evidence="4 5">M5W7-7</strain>
    </source>
</reference>
<proteinExistence type="predicted"/>
<keyword evidence="2" id="KW-0732">Signal</keyword>
<dbReference type="Proteomes" id="UP000270616">
    <property type="component" value="Unassembled WGS sequence"/>
</dbReference>
<evidence type="ECO:0000256" key="2">
    <source>
        <dbReference type="SAM" id="SignalP"/>
    </source>
</evidence>
<evidence type="ECO:0000256" key="1">
    <source>
        <dbReference type="SAM" id="MobiDB-lite"/>
    </source>
</evidence>
<feature type="chain" id="PRO_5038750484" evidence="2">
    <location>
        <begin position="22"/>
        <end position="177"/>
    </location>
</feature>
<dbReference type="GO" id="GO:0010181">
    <property type="term" value="F:FMN binding"/>
    <property type="evidence" value="ECO:0007669"/>
    <property type="project" value="InterPro"/>
</dbReference>
<name>A0A3N3ZRT7_9MICC</name>
<gene>
    <name evidence="4" type="ORF">EDL96_04515</name>
</gene>
<dbReference type="OrthoDB" id="8099475at2"/>
<dbReference type="InterPro" id="IPR007329">
    <property type="entry name" value="FMN-bd"/>
</dbReference>
<evidence type="ECO:0000259" key="3">
    <source>
        <dbReference type="SMART" id="SM00900"/>
    </source>
</evidence>
<feature type="domain" description="FMN-binding" evidence="3">
    <location>
        <begin position="97"/>
        <end position="175"/>
    </location>
</feature>
<evidence type="ECO:0000313" key="4">
    <source>
        <dbReference type="EMBL" id="ROZ64046.1"/>
    </source>
</evidence>
<organism evidence="4 5">
    <name type="scientific">Kocuria soli</name>
    <dbReference type="NCBI Taxonomy" id="2485125"/>
    <lineage>
        <taxon>Bacteria</taxon>
        <taxon>Bacillati</taxon>
        <taxon>Actinomycetota</taxon>
        <taxon>Actinomycetes</taxon>
        <taxon>Micrococcales</taxon>
        <taxon>Micrococcaceae</taxon>
        <taxon>Kocuria</taxon>
    </lineage>
</organism>
<feature type="region of interest" description="Disordered" evidence="1">
    <location>
        <begin position="54"/>
        <end position="91"/>
    </location>
</feature>
<sequence>MTTSKVQKASRIAAVGAAATAGVLSTLVFNPSALSLVADQTPLAQSVATTGSMTTAGTGSSGSSGSGTSATSAGTGAVSSETTSASQTYTGDAVQTRYGPVQVEVTVDGSGTVTDITWLDYPANEGKSVQINQRAMPLLTDEALQAQSADVSTIAGASYTSQGFTQSLQSALDQAGV</sequence>
<dbReference type="RefSeq" id="WP_123824625.1">
    <property type="nucleotide sequence ID" value="NZ_RKMF01000004.1"/>
</dbReference>
<protein>
    <submittedName>
        <fullName evidence="4">FMN-binding protein</fullName>
    </submittedName>
</protein>
<accession>A0A3N3ZRT7</accession>
<evidence type="ECO:0000313" key="5">
    <source>
        <dbReference type="Proteomes" id="UP000270616"/>
    </source>
</evidence>
<keyword evidence="5" id="KW-1185">Reference proteome</keyword>
<dbReference type="EMBL" id="RKMF01000004">
    <property type="protein sequence ID" value="ROZ64046.1"/>
    <property type="molecule type" value="Genomic_DNA"/>
</dbReference>
<dbReference type="AlphaFoldDB" id="A0A3N3ZRT7"/>
<dbReference type="SMART" id="SM00900">
    <property type="entry name" value="FMN_bind"/>
    <property type="match status" value="1"/>
</dbReference>
<dbReference type="Gene3D" id="3.90.1010.20">
    <property type="match status" value="1"/>
</dbReference>
<feature type="signal peptide" evidence="2">
    <location>
        <begin position="1"/>
        <end position="21"/>
    </location>
</feature>